<dbReference type="AlphaFoldDB" id="A0AAE0KC22"/>
<name>A0AAE0KC22_9PEZI</name>
<evidence type="ECO:0000313" key="2">
    <source>
        <dbReference type="Proteomes" id="UP001287356"/>
    </source>
</evidence>
<organism evidence="1 2">
    <name type="scientific">Lasiosphaeria ovina</name>
    <dbReference type="NCBI Taxonomy" id="92902"/>
    <lineage>
        <taxon>Eukaryota</taxon>
        <taxon>Fungi</taxon>
        <taxon>Dikarya</taxon>
        <taxon>Ascomycota</taxon>
        <taxon>Pezizomycotina</taxon>
        <taxon>Sordariomycetes</taxon>
        <taxon>Sordariomycetidae</taxon>
        <taxon>Sordariales</taxon>
        <taxon>Lasiosphaeriaceae</taxon>
        <taxon>Lasiosphaeria</taxon>
    </lineage>
</organism>
<reference evidence="1" key="1">
    <citation type="journal article" date="2023" name="Mol. Phylogenet. Evol.">
        <title>Genome-scale phylogeny and comparative genomics of the fungal order Sordariales.</title>
        <authorList>
            <person name="Hensen N."/>
            <person name="Bonometti L."/>
            <person name="Westerberg I."/>
            <person name="Brannstrom I.O."/>
            <person name="Guillou S."/>
            <person name="Cros-Aarteil S."/>
            <person name="Calhoun S."/>
            <person name="Haridas S."/>
            <person name="Kuo A."/>
            <person name="Mondo S."/>
            <person name="Pangilinan J."/>
            <person name="Riley R."/>
            <person name="LaButti K."/>
            <person name="Andreopoulos B."/>
            <person name="Lipzen A."/>
            <person name="Chen C."/>
            <person name="Yan M."/>
            <person name="Daum C."/>
            <person name="Ng V."/>
            <person name="Clum A."/>
            <person name="Steindorff A."/>
            <person name="Ohm R.A."/>
            <person name="Martin F."/>
            <person name="Silar P."/>
            <person name="Natvig D.O."/>
            <person name="Lalanne C."/>
            <person name="Gautier V."/>
            <person name="Ament-Velasquez S.L."/>
            <person name="Kruys A."/>
            <person name="Hutchinson M.I."/>
            <person name="Powell A.J."/>
            <person name="Barry K."/>
            <person name="Miller A.N."/>
            <person name="Grigoriev I.V."/>
            <person name="Debuchy R."/>
            <person name="Gladieux P."/>
            <person name="Hiltunen Thoren M."/>
            <person name="Johannesson H."/>
        </authorList>
    </citation>
    <scope>NUCLEOTIDE SEQUENCE</scope>
    <source>
        <strain evidence="1">CBS 958.72</strain>
    </source>
</reference>
<protein>
    <submittedName>
        <fullName evidence="1">Uncharacterized protein</fullName>
    </submittedName>
</protein>
<gene>
    <name evidence="1" type="ORF">B0T24DRAFT_251787</name>
</gene>
<sequence length="221" mass="24796">MCIARELHAGASANQRRRTAHKKPASWTHLTWCGKDLWGSYWTGALRAQELERMITSCLPVAQHTASRSVLNTGPTLVFPREKRLRNDLRSRFIKCGRNPPSLEARAFRWMGMFLAKWSRALSLHLKATVTAACSASTMLSNCCWSGALPAFARILHARNAFSFFCGAARKLKFNDDTEWHPRITTRAEIRKSHANISGTECLGKDAVVSYAAIWTGFQCP</sequence>
<dbReference type="Proteomes" id="UP001287356">
    <property type="component" value="Unassembled WGS sequence"/>
</dbReference>
<reference evidence="1" key="2">
    <citation type="submission" date="2023-06" db="EMBL/GenBank/DDBJ databases">
        <authorList>
            <consortium name="Lawrence Berkeley National Laboratory"/>
            <person name="Haridas S."/>
            <person name="Hensen N."/>
            <person name="Bonometti L."/>
            <person name="Westerberg I."/>
            <person name="Brannstrom I.O."/>
            <person name="Guillou S."/>
            <person name="Cros-Aarteil S."/>
            <person name="Calhoun S."/>
            <person name="Kuo A."/>
            <person name="Mondo S."/>
            <person name="Pangilinan J."/>
            <person name="Riley R."/>
            <person name="Labutti K."/>
            <person name="Andreopoulos B."/>
            <person name="Lipzen A."/>
            <person name="Chen C."/>
            <person name="Yanf M."/>
            <person name="Daum C."/>
            <person name="Ng V."/>
            <person name="Clum A."/>
            <person name="Steindorff A."/>
            <person name="Ohm R."/>
            <person name="Martin F."/>
            <person name="Silar P."/>
            <person name="Natvig D."/>
            <person name="Lalanne C."/>
            <person name="Gautier V."/>
            <person name="Ament-Velasquez S.L."/>
            <person name="Kruys A."/>
            <person name="Hutchinson M.I."/>
            <person name="Powell A.J."/>
            <person name="Barry K."/>
            <person name="Miller A.N."/>
            <person name="Grigoriev I.V."/>
            <person name="Debuchy R."/>
            <person name="Gladieux P."/>
            <person name="Thoren M.H."/>
            <person name="Johannesson H."/>
        </authorList>
    </citation>
    <scope>NUCLEOTIDE SEQUENCE</scope>
    <source>
        <strain evidence="1">CBS 958.72</strain>
    </source>
</reference>
<evidence type="ECO:0000313" key="1">
    <source>
        <dbReference type="EMBL" id="KAK3373171.1"/>
    </source>
</evidence>
<proteinExistence type="predicted"/>
<keyword evidence="2" id="KW-1185">Reference proteome</keyword>
<dbReference type="EMBL" id="JAULSN010000004">
    <property type="protein sequence ID" value="KAK3373171.1"/>
    <property type="molecule type" value="Genomic_DNA"/>
</dbReference>
<accession>A0AAE0KC22</accession>
<comment type="caution">
    <text evidence="1">The sequence shown here is derived from an EMBL/GenBank/DDBJ whole genome shotgun (WGS) entry which is preliminary data.</text>
</comment>